<evidence type="ECO:0000256" key="12">
    <source>
        <dbReference type="ARBA" id="ARBA00023170"/>
    </source>
</evidence>
<dbReference type="SMART" id="SM00965">
    <property type="entry name" value="STN"/>
    <property type="match status" value="1"/>
</dbReference>
<keyword evidence="21" id="KW-1185">Reference proteome</keyword>
<protein>
    <submittedName>
        <fullName evidence="20">Outer membrane receptor for ferric coprogen and ferric-rhodotorulic acid</fullName>
    </submittedName>
</protein>
<dbReference type="GO" id="GO:0009279">
    <property type="term" value="C:cell outer membrane"/>
    <property type="evidence" value="ECO:0007669"/>
    <property type="project" value="UniProtKB-SubCell"/>
</dbReference>
<dbReference type="Pfam" id="PF07715">
    <property type="entry name" value="Plug"/>
    <property type="match status" value="1"/>
</dbReference>
<keyword evidence="13 14" id="KW-0998">Cell outer membrane</keyword>
<dbReference type="GO" id="GO:0015344">
    <property type="term" value="F:siderophore uptake transmembrane transporter activity"/>
    <property type="evidence" value="ECO:0007669"/>
    <property type="project" value="TreeGrafter"/>
</dbReference>
<reference evidence="20 21" key="1">
    <citation type="submission" date="2020-08" db="EMBL/GenBank/DDBJ databases">
        <title>Functional genomics of gut bacteria from endangered species of beetles.</title>
        <authorList>
            <person name="Carlos-Shanley C."/>
        </authorList>
    </citation>
    <scope>NUCLEOTIDE SEQUENCE [LARGE SCALE GENOMIC DNA]</scope>
    <source>
        <strain evidence="20 21">S00198</strain>
    </source>
</reference>
<name>A0A7X0UDJ0_9BURK</name>
<keyword evidence="4 14" id="KW-1134">Transmembrane beta strand</keyword>
<evidence type="ECO:0000256" key="4">
    <source>
        <dbReference type="ARBA" id="ARBA00022452"/>
    </source>
</evidence>
<gene>
    <name evidence="20" type="ORF">HNP48_006860</name>
</gene>
<evidence type="ECO:0000256" key="16">
    <source>
        <dbReference type="RuleBase" id="RU003357"/>
    </source>
</evidence>
<dbReference type="InterPro" id="IPR039426">
    <property type="entry name" value="TonB-dep_rcpt-like"/>
</dbReference>
<keyword evidence="11 14" id="KW-0472">Membrane</keyword>
<keyword evidence="12 20" id="KW-0675">Receptor</keyword>
<keyword evidence="9" id="KW-0406">Ion transport</keyword>
<evidence type="ECO:0000313" key="21">
    <source>
        <dbReference type="Proteomes" id="UP000575083"/>
    </source>
</evidence>
<dbReference type="NCBIfam" id="TIGR01783">
    <property type="entry name" value="TonB-siderophor"/>
    <property type="match status" value="1"/>
</dbReference>
<dbReference type="SUPFAM" id="SSF56935">
    <property type="entry name" value="Porins"/>
    <property type="match status" value="1"/>
</dbReference>
<dbReference type="AlphaFoldDB" id="A0A7X0UDJ0"/>
<sequence>MPRHTRSAPSLPARARLSALACAAALAATLSQAAPVAIDLPAQPLSDAIKALARATGTSIAADSALLAGRMAPAVQGRLEAGDALQRLLAGSGLEAIAQPQGGWLLRRADARQGSTATLKEVRVAAAAVRDGQTEGSDSYAPRYSSAATKTELSARETPQSVTVITRTQLDTQNFVELTEAAKVVPGIVVRRQSSVGSRSDILSRGYQASSYQLDGLTVSGNPATQESLDLALFDRVEALRGPAGLFSGAGEPGVMLNLVRKRALPDTQLQAAAGIGSHGRSRVEADITGPLAAEGRLRGRLVALNEEFGSPLKAMDGSKQAVYGTLELDVTASTTVSAGATWQRSRGNYDTGLPAYADGRLAPVPRDVAIVADWGRAAPESLAAFAELETRLDSGGRFKLALRRVEREQRDKYINGYSAVSDAGISRFTQAQTVDRDYADNAADVYYTTPWQWGGQTHNLIVGADYRSADMHLRMTRGTMNTAANLFQYDPGAIPEPSYSPFANDTTRTNQRGVYGQVRFKPLGALTLVAGARKSWWSTRSADQLLGTRTGYEVDGQTTPFAAVLWDFSDHWTLYASQAEIFQPQSGRVAGGGQIVPREGRQAELGVKGSLLDGRLAATAAVYRMTDSNRALTDPADSAFVIPAGRVRSEGFEAELTGALAPRWEVAASYAYQRSIYLRGTAAQTGTNFTTMSPRHNLNLWVRHRVAAPWANGLELGAGVRAVSDFYDALGTVRWRAGGYSVWSLYAAYPITPQLKLALNIDNLFDRVYWERAGTATRSNYYGLPRSAMLTLRATF</sequence>
<evidence type="ECO:0000256" key="2">
    <source>
        <dbReference type="ARBA" id="ARBA00009810"/>
    </source>
</evidence>
<evidence type="ECO:0000256" key="13">
    <source>
        <dbReference type="ARBA" id="ARBA00023237"/>
    </source>
</evidence>
<organism evidence="20 21">
    <name type="scientific">Acidovorax soli</name>
    <dbReference type="NCBI Taxonomy" id="592050"/>
    <lineage>
        <taxon>Bacteria</taxon>
        <taxon>Pseudomonadati</taxon>
        <taxon>Pseudomonadota</taxon>
        <taxon>Betaproteobacteria</taxon>
        <taxon>Burkholderiales</taxon>
        <taxon>Comamonadaceae</taxon>
        <taxon>Acidovorax</taxon>
    </lineage>
</organism>
<dbReference type="Proteomes" id="UP000575083">
    <property type="component" value="Unassembled WGS sequence"/>
</dbReference>
<dbReference type="Gene3D" id="3.55.50.30">
    <property type="match status" value="1"/>
</dbReference>
<dbReference type="PANTHER" id="PTHR32552">
    <property type="entry name" value="FERRICHROME IRON RECEPTOR-RELATED"/>
    <property type="match status" value="1"/>
</dbReference>
<feature type="signal peptide" evidence="18">
    <location>
        <begin position="1"/>
        <end position="33"/>
    </location>
</feature>
<dbReference type="CDD" id="cd01347">
    <property type="entry name" value="ligand_gated_channel"/>
    <property type="match status" value="1"/>
</dbReference>
<comment type="subcellular location">
    <subcellularLocation>
        <location evidence="1 14">Cell outer membrane</location>
        <topology evidence="1 14">Multi-pass membrane protein</topology>
    </subcellularLocation>
</comment>
<evidence type="ECO:0000256" key="6">
    <source>
        <dbReference type="ARBA" id="ARBA00022692"/>
    </source>
</evidence>
<dbReference type="Gene3D" id="2.170.130.10">
    <property type="entry name" value="TonB-dependent receptor, plug domain"/>
    <property type="match status" value="1"/>
</dbReference>
<evidence type="ECO:0000256" key="17">
    <source>
        <dbReference type="SAM" id="MobiDB-lite"/>
    </source>
</evidence>
<evidence type="ECO:0000313" key="20">
    <source>
        <dbReference type="EMBL" id="MBB6564134.1"/>
    </source>
</evidence>
<feature type="short sequence motif" description="TonB C-terminal box" evidence="15">
    <location>
        <begin position="780"/>
        <end position="797"/>
    </location>
</feature>
<dbReference type="GO" id="GO:0038023">
    <property type="term" value="F:signaling receptor activity"/>
    <property type="evidence" value="ECO:0007669"/>
    <property type="project" value="InterPro"/>
</dbReference>
<keyword evidence="3 14" id="KW-0813">Transport</keyword>
<evidence type="ECO:0000256" key="18">
    <source>
        <dbReference type="SAM" id="SignalP"/>
    </source>
</evidence>
<dbReference type="InterPro" id="IPR000531">
    <property type="entry name" value="Beta-barrel_TonB"/>
</dbReference>
<keyword evidence="6 14" id="KW-0812">Transmembrane</keyword>
<dbReference type="InterPro" id="IPR011662">
    <property type="entry name" value="Secretin/TonB_short_N"/>
</dbReference>
<comment type="caution">
    <text evidence="20">The sequence shown here is derived from an EMBL/GenBank/DDBJ whole genome shotgun (WGS) entry which is preliminary data.</text>
</comment>
<dbReference type="PROSITE" id="PS52016">
    <property type="entry name" value="TONB_DEPENDENT_REC_3"/>
    <property type="match status" value="1"/>
</dbReference>
<feature type="compositionally biased region" description="Polar residues" evidence="17">
    <location>
        <begin position="146"/>
        <end position="155"/>
    </location>
</feature>
<feature type="domain" description="Secretin/TonB short N-terminal" evidence="19">
    <location>
        <begin position="58"/>
        <end position="109"/>
    </location>
</feature>
<keyword evidence="8" id="KW-0408">Iron</keyword>
<evidence type="ECO:0000256" key="7">
    <source>
        <dbReference type="ARBA" id="ARBA00022729"/>
    </source>
</evidence>
<evidence type="ECO:0000256" key="1">
    <source>
        <dbReference type="ARBA" id="ARBA00004571"/>
    </source>
</evidence>
<dbReference type="InterPro" id="IPR012910">
    <property type="entry name" value="Plug_dom"/>
</dbReference>
<dbReference type="PANTHER" id="PTHR32552:SF74">
    <property type="entry name" value="HYDROXAMATE SIDEROPHORE RECEPTOR FHUE"/>
    <property type="match status" value="1"/>
</dbReference>
<keyword evidence="10 16" id="KW-0798">TonB box</keyword>
<evidence type="ECO:0000256" key="10">
    <source>
        <dbReference type="ARBA" id="ARBA00023077"/>
    </source>
</evidence>
<dbReference type="EMBL" id="JACHLK010000029">
    <property type="protein sequence ID" value="MBB6564134.1"/>
    <property type="molecule type" value="Genomic_DNA"/>
</dbReference>
<dbReference type="RefSeq" id="WP_184865846.1">
    <property type="nucleotide sequence ID" value="NZ_JACHLK010000029.1"/>
</dbReference>
<keyword evidence="7 18" id="KW-0732">Signal</keyword>
<dbReference type="InterPro" id="IPR010917">
    <property type="entry name" value="TonB_rcpt_CS"/>
</dbReference>
<feature type="region of interest" description="Disordered" evidence="17">
    <location>
        <begin position="132"/>
        <end position="155"/>
    </location>
</feature>
<evidence type="ECO:0000259" key="19">
    <source>
        <dbReference type="SMART" id="SM00965"/>
    </source>
</evidence>
<evidence type="ECO:0000256" key="9">
    <source>
        <dbReference type="ARBA" id="ARBA00023065"/>
    </source>
</evidence>
<dbReference type="InterPro" id="IPR010105">
    <property type="entry name" value="TonB_sidphr_rcpt"/>
</dbReference>
<dbReference type="InterPro" id="IPR036942">
    <property type="entry name" value="Beta-barrel_TonB_sf"/>
</dbReference>
<feature type="chain" id="PRO_5031548940" evidence="18">
    <location>
        <begin position="34"/>
        <end position="797"/>
    </location>
</feature>
<dbReference type="Gene3D" id="2.40.170.20">
    <property type="entry name" value="TonB-dependent receptor, beta-barrel domain"/>
    <property type="match status" value="1"/>
</dbReference>
<proteinExistence type="inferred from homology"/>
<evidence type="ECO:0000256" key="14">
    <source>
        <dbReference type="PROSITE-ProRule" id="PRU01360"/>
    </source>
</evidence>
<evidence type="ECO:0000256" key="15">
    <source>
        <dbReference type="PROSITE-ProRule" id="PRU10144"/>
    </source>
</evidence>
<dbReference type="GO" id="GO:0015891">
    <property type="term" value="P:siderophore transport"/>
    <property type="evidence" value="ECO:0007669"/>
    <property type="project" value="InterPro"/>
</dbReference>
<dbReference type="PROSITE" id="PS01156">
    <property type="entry name" value="TONB_DEPENDENT_REC_2"/>
    <property type="match status" value="1"/>
</dbReference>
<evidence type="ECO:0000256" key="8">
    <source>
        <dbReference type="ARBA" id="ARBA00023004"/>
    </source>
</evidence>
<evidence type="ECO:0000256" key="5">
    <source>
        <dbReference type="ARBA" id="ARBA00022496"/>
    </source>
</evidence>
<keyword evidence="5" id="KW-0410">Iron transport</keyword>
<accession>A0A7X0UDJ0</accession>
<dbReference type="Pfam" id="PF00593">
    <property type="entry name" value="TonB_dep_Rec_b-barrel"/>
    <property type="match status" value="1"/>
</dbReference>
<evidence type="ECO:0000256" key="3">
    <source>
        <dbReference type="ARBA" id="ARBA00022448"/>
    </source>
</evidence>
<comment type="similarity">
    <text evidence="2 14 16">Belongs to the TonB-dependent receptor family.</text>
</comment>
<evidence type="ECO:0000256" key="11">
    <source>
        <dbReference type="ARBA" id="ARBA00023136"/>
    </source>
</evidence>
<dbReference type="InterPro" id="IPR037066">
    <property type="entry name" value="Plug_dom_sf"/>
</dbReference>